<dbReference type="EMBL" id="KK583203">
    <property type="protein sequence ID" value="KDO29993.1"/>
    <property type="molecule type" value="Genomic_DNA"/>
</dbReference>
<evidence type="ECO:0000313" key="2">
    <source>
        <dbReference type="EMBL" id="KDO29993.1"/>
    </source>
</evidence>
<dbReference type="OrthoDB" id="2021138at2759"/>
<dbReference type="RefSeq" id="XP_012199176.1">
    <property type="nucleotide sequence ID" value="XM_012343786.1"/>
</dbReference>
<dbReference type="VEuPathDB" id="FungiDB:SPRG_05182"/>
<evidence type="ECO:0000313" key="3">
    <source>
        <dbReference type="Proteomes" id="UP000030745"/>
    </source>
</evidence>
<name>A0A067CHJ4_SAPPC</name>
<reference evidence="2 3" key="1">
    <citation type="journal article" date="2013" name="PLoS Genet.">
        <title>Distinctive expansion of potential virulence genes in the genome of the oomycete fish pathogen Saprolegnia parasitica.</title>
        <authorList>
            <person name="Jiang R.H."/>
            <person name="de Bruijn I."/>
            <person name="Haas B.J."/>
            <person name="Belmonte R."/>
            <person name="Lobach L."/>
            <person name="Christie J."/>
            <person name="van den Ackerveken G."/>
            <person name="Bottin A."/>
            <person name="Bulone V."/>
            <person name="Diaz-Moreno S.M."/>
            <person name="Dumas B."/>
            <person name="Fan L."/>
            <person name="Gaulin E."/>
            <person name="Govers F."/>
            <person name="Grenville-Briggs L.J."/>
            <person name="Horner N.R."/>
            <person name="Levin J.Z."/>
            <person name="Mammella M."/>
            <person name="Meijer H.J."/>
            <person name="Morris P."/>
            <person name="Nusbaum C."/>
            <person name="Oome S."/>
            <person name="Phillips A.J."/>
            <person name="van Rooyen D."/>
            <person name="Rzeszutek E."/>
            <person name="Saraiva M."/>
            <person name="Secombes C.J."/>
            <person name="Seidl M.F."/>
            <person name="Snel B."/>
            <person name="Stassen J.H."/>
            <person name="Sykes S."/>
            <person name="Tripathy S."/>
            <person name="van den Berg H."/>
            <person name="Vega-Arreguin J.C."/>
            <person name="Wawra S."/>
            <person name="Young S.K."/>
            <person name="Zeng Q."/>
            <person name="Dieguez-Uribeondo J."/>
            <person name="Russ C."/>
            <person name="Tyler B.M."/>
            <person name="van West P."/>
        </authorList>
    </citation>
    <scope>NUCLEOTIDE SEQUENCE [LARGE SCALE GENOMIC DNA]</scope>
    <source>
        <strain evidence="2 3">CBS 223.65</strain>
    </source>
</reference>
<proteinExistence type="predicted"/>
<dbReference type="Proteomes" id="UP000030745">
    <property type="component" value="Unassembled WGS sequence"/>
</dbReference>
<dbReference type="AlphaFoldDB" id="A0A067CHJ4"/>
<dbReference type="GeneID" id="24127587"/>
<keyword evidence="3" id="KW-1185">Reference proteome</keyword>
<accession>A0A067CHJ4</accession>
<dbReference type="STRING" id="695850.A0A067CHJ4"/>
<protein>
    <submittedName>
        <fullName evidence="2">Uncharacterized protein</fullName>
    </submittedName>
</protein>
<organism evidence="2 3">
    <name type="scientific">Saprolegnia parasitica (strain CBS 223.65)</name>
    <dbReference type="NCBI Taxonomy" id="695850"/>
    <lineage>
        <taxon>Eukaryota</taxon>
        <taxon>Sar</taxon>
        <taxon>Stramenopiles</taxon>
        <taxon>Oomycota</taxon>
        <taxon>Saprolegniomycetes</taxon>
        <taxon>Saprolegniales</taxon>
        <taxon>Saprolegniaceae</taxon>
        <taxon>Saprolegnia</taxon>
    </lineage>
</organism>
<feature type="region of interest" description="Disordered" evidence="1">
    <location>
        <begin position="99"/>
        <end position="118"/>
    </location>
</feature>
<dbReference type="KEGG" id="spar:SPRG_05182"/>
<sequence length="118" mass="13245">MYFFGGNASHRHVQHSTKILRQLFDARQHWREARIQQALTYPEYMVQITSKMMRLSGNICMQCGRRTHVAGDVLCLVETAPRHHPAVDHVGDKAHIGNRIEALGGGDDEHGASNGTRS</sequence>
<gene>
    <name evidence="2" type="ORF">SPRG_05182</name>
</gene>
<evidence type="ECO:0000256" key="1">
    <source>
        <dbReference type="SAM" id="MobiDB-lite"/>
    </source>
</evidence>